<dbReference type="Pfam" id="PF02002">
    <property type="entry name" value="TFIIE_alpha"/>
    <property type="match status" value="1"/>
</dbReference>
<evidence type="ECO:0000256" key="5">
    <source>
        <dbReference type="SAM" id="Coils"/>
    </source>
</evidence>
<evidence type="ECO:0000256" key="3">
    <source>
        <dbReference type="ARBA" id="ARBA00023163"/>
    </source>
</evidence>
<dbReference type="InterPro" id="IPR036390">
    <property type="entry name" value="WH_DNA-bd_sf"/>
</dbReference>
<dbReference type="Gene3D" id="1.10.10.10">
    <property type="entry name" value="Winged helix-like DNA-binding domain superfamily/Winged helix DNA-binding domain"/>
    <property type="match status" value="1"/>
</dbReference>
<comment type="caution">
    <text evidence="7">The sequence shown here is derived from an EMBL/GenBank/DDBJ whole genome shotgun (WGS) entry which is preliminary data.</text>
</comment>
<feature type="coiled-coil region" evidence="5">
    <location>
        <begin position="89"/>
        <end position="116"/>
    </location>
</feature>
<dbReference type="PROSITE" id="PS51344">
    <property type="entry name" value="HTH_TFE_IIE"/>
    <property type="match status" value="1"/>
</dbReference>
<keyword evidence="3 4" id="KW-0804">Transcription</keyword>
<sequence>MAKKSLISLKIVRDYLYRLGGEDAVKLVEIVLKKKQATDEEINKKLKHLRITEVRALLNRLHFYGITYYSKKKDMRSGWYSYTWKIRSNRIAELILAECNEKINKLKEKLEVEADRDLFICNNKCDLVPFEIAAEYRFRCPICGGAMNIMDSKTRSQEIKKELKKMEKEVEILKKISQNLGQS</sequence>
<dbReference type="GO" id="GO:0006367">
    <property type="term" value="P:transcription initiation at RNA polymerase II promoter"/>
    <property type="evidence" value="ECO:0007669"/>
    <property type="project" value="InterPro"/>
</dbReference>
<dbReference type="HAMAP" id="MF_01909">
    <property type="entry name" value="TFE_arch"/>
    <property type="match status" value="1"/>
</dbReference>
<name>A0A497JJE9_9ARCH</name>
<dbReference type="AlphaFoldDB" id="A0A497JJE9"/>
<dbReference type="InterPro" id="IPR002853">
    <property type="entry name" value="TFIIE_asu"/>
</dbReference>
<dbReference type="GO" id="GO:0003677">
    <property type="term" value="F:DNA binding"/>
    <property type="evidence" value="ECO:0007669"/>
    <property type="project" value="UniProtKB-KW"/>
</dbReference>
<evidence type="ECO:0000256" key="4">
    <source>
        <dbReference type="HAMAP-Rule" id="MF_01909"/>
    </source>
</evidence>
<comment type="subunit">
    <text evidence="4">Monomer. Interaction with RNA polymerase subunits RpoF and RpoE is necessary for Tfe stimulatory transcription activity. Able to interact with Tbp and RNA polymerase in the absence of DNA promoter. Interacts both with the preinitiation and elongation complexes.</text>
</comment>
<dbReference type="SUPFAM" id="SSF46785">
    <property type="entry name" value="Winged helix' DNA-binding domain"/>
    <property type="match status" value="1"/>
</dbReference>
<dbReference type="EMBL" id="QMWP01000011">
    <property type="protein sequence ID" value="RLG71079.1"/>
    <property type="molecule type" value="Genomic_DNA"/>
</dbReference>
<evidence type="ECO:0000256" key="1">
    <source>
        <dbReference type="ARBA" id="ARBA00023015"/>
    </source>
</evidence>
<organism evidence="7 8">
    <name type="scientific">Candidatus Iainarchaeum sp</name>
    <dbReference type="NCBI Taxonomy" id="3101447"/>
    <lineage>
        <taxon>Archaea</taxon>
        <taxon>Candidatus Iainarchaeota</taxon>
        <taxon>Candidatus Iainarchaeia</taxon>
        <taxon>Candidatus Iainarchaeales</taxon>
        <taxon>Candidatus Iainarchaeaceae</taxon>
        <taxon>Candidatus Iainarchaeum</taxon>
    </lineage>
</organism>
<comment type="similarity">
    <text evidence="4">Belongs to the TFE family.</text>
</comment>
<dbReference type="InterPro" id="IPR017919">
    <property type="entry name" value="TFIIE/TFIIEa_HTH"/>
</dbReference>
<evidence type="ECO:0000313" key="8">
    <source>
        <dbReference type="Proteomes" id="UP000278031"/>
    </source>
</evidence>
<keyword evidence="2 4" id="KW-0238">DNA-binding</keyword>
<reference evidence="7 8" key="1">
    <citation type="submission" date="2018-06" db="EMBL/GenBank/DDBJ databases">
        <title>Extensive metabolic versatility and redundancy in microbially diverse, dynamic hydrothermal sediments.</title>
        <authorList>
            <person name="Dombrowski N."/>
            <person name="Teske A."/>
            <person name="Baker B.J."/>
        </authorList>
    </citation>
    <scope>NUCLEOTIDE SEQUENCE [LARGE SCALE GENOMIC DNA]</scope>
    <source>
        <strain evidence="7">B51_G17</strain>
    </source>
</reference>
<feature type="domain" description="HTH TFE/IIEalpha-type" evidence="6">
    <location>
        <begin position="8"/>
        <end position="92"/>
    </location>
</feature>
<gene>
    <name evidence="4" type="primary">tfe</name>
    <name evidence="7" type="ORF">DRO04_00570</name>
</gene>
<evidence type="ECO:0000256" key="2">
    <source>
        <dbReference type="ARBA" id="ARBA00023125"/>
    </source>
</evidence>
<dbReference type="InterPro" id="IPR024550">
    <property type="entry name" value="TFIIEa/SarR/Rpc3_HTH_dom"/>
</dbReference>
<evidence type="ECO:0000259" key="6">
    <source>
        <dbReference type="PROSITE" id="PS51344"/>
    </source>
</evidence>
<protein>
    <recommendedName>
        <fullName evidence="4">Transcription factor E</fullName>
        <shortName evidence="4">TFE</shortName>
    </recommendedName>
    <alternativeName>
        <fullName evidence="4">TFIIE subunit alpha homolog</fullName>
    </alternativeName>
    <alternativeName>
        <fullName evidence="4">Transcription initiation factor TFIIE</fullName>
    </alternativeName>
</protein>
<comment type="domain">
    <text evidence="4">The winged helix domain is involved in binding to DNA in the preinitiation complex.</text>
</comment>
<dbReference type="InterPro" id="IPR036388">
    <property type="entry name" value="WH-like_DNA-bd_sf"/>
</dbReference>
<evidence type="ECO:0000313" key="7">
    <source>
        <dbReference type="EMBL" id="RLG71079.1"/>
    </source>
</evidence>
<comment type="function">
    <text evidence="4">Transcription factor that plays a role in the activation of archaeal genes transcribed by RNA polymerase. Facilitates transcription initiation by enhancing TATA-box recognition by TATA-box-binding protein (Tbp), and transcription factor B (Tfb) and RNA polymerase recruitment. Not absolutely required for transcription in vitro, but particularly important in cases where Tbp or Tfb function is not optimal. It dynamically alters the nucleic acid-binding properties of RNA polymerases by stabilizing the initiation complex and destabilizing elongation complexes. Seems to translocate with the RNA polymerase following initiation and acts by binding to the non template strand of the transcription bubble in elongation complexes.</text>
</comment>
<dbReference type="PIRSF" id="PIRSF006373">
    <property type="entry name" value="TF_E_archaea"/>
    <property type="match status" value="1"/>
</dbReference>
<dbReference type="InterPro" id="IPR016481">
    <property type="entry name" value="TF_E_archaea"/>
</dbReference>
<dbReference type="Proteomes" id="UP000278031">
    <property type="component" value="Unassembled WGS sequence"/>
</dbReference>
<accession>A0A497JJE9</accession>
<dbReference type="SMART" id="SM00531">
    <property type="entry name" value="TFIIE"/>
    <property type="match status" value="1"/>
</dbReference>
<proteinExistence type="inferred from homology"/>
<keyword evidence="1 4" id="KW-0805">Transcription regulation</keyword>
<dbReference type="GO" id="GO:0006355">
    <property type="term" value="P:regulation of DNA-templated transcription"/>
    <property type="evidence" value="ECO:0007669"/>
    <property type="project" value="InterPro"/>
</dbReference>
<feature type="coiled-coil region" evidence="5">
    <location>
        <begin position="149"/>
        <end position="183"/>
    </location>
</feature>
<keyword evidence="5" id="KW-0175">Coiled coil</keyword>